<dbReference type="AlphaFoldDB" id="A0A1L7I8X4"/>
<organism evidence="1 2">
    <name type="scientific">Christiangramia flava JLT2011</name>
    <dbReference type="NCBI Taxonomy" id="1229726"/>
    <lineage>
        <taxon>Bacteria</taxon>
        <taxon>Pseudomonadati</taxon>
        <taxon>Bacteroidota</taxon>
        <taxon>Flavobacteriia</taxon>
        <taxon>Flavobacteriales</taxon>
        <taxon>Flavobacteriaceae</taxon>
        <taxon>Christiangramia</taxon>
    </lineage>
</organism>
<dbReference type="Proteomes" id="UP000186230">
    <property type="component" value="Chromosome"/>
</dbReference>
<gene>
    <name evidence="1" type="ORF">GRFL_3322</name>
</gene>
<keyword evidence="1" id="KW-0436">Ligase</keyword>
<dbReference type="PANTHER" id="PTHR43845:SF1">
    <property type="entry name" value="BLR5969 PROTEIN"/>
    <property type="match status" value="1"/>
</dbReference>
<dbReference type="KEGG" id="gfl:GRFL_3322"/>
<dbReference type="InterPro" id="IPR042099">
    <property type="entry name" value="ANL_N_sf"/>
</dbReference>
<sequence>MHSEYFLKKHEIEAKQWDLLLDQLQYAASYSPFYKDLFEKNQLDLKAVKDYSDFQKIPITGKKDLETDNGQFLAVLSKEVIDHVTTSGTIGKPVSFFLNEADLQRLAQNEYHSFLMTGMTADDVVQITTTLDRRFMAGMAYFLGLRQLGAGIVRTGAGLPQLQWDSIERFQPTYLIAVPSFLLKMIEFAEQNGIAVNQTSIKAVICIGEPIRYKNGELNALGSRITSAWNIELFSTYASTEMSTAFTECQQHRGVHELSDLIFTEILDDDGNPVAAGQIGELVVTPLRTRTMPLIRYATGDMLTWHDDICTCGRNTKRLGPVVGRKQQRLKFKGTSLFPQHIQESLNSIENLDLYLIEATSDEFGNDIVTILIPEDQKNEADDLKELLQASLYVTPNIQTVERKELEKLKSPKNARKPISFLDRRSAFHKR</sequence>
<dbReference type="OrthoDB" id="580775at2"/>
<dbReference type="PANTHER" id="PTHR43845">
    <property type="entry name" value="BLR5969 PROTEIN"/>
    <property type="match status" value="1"/>
</dbReference>
<dbReference type="GO" id="GO:0047475">
    <property type="term" value="F:phenylacetate-CoA ligase activity"/>
    <property type="evidence" value="ECO:0007669"/>
    <property type="project" value="UniProtKB-EC"/>
</dbReference>
<evidence type="ECO:0000313" key="2">
    <source>
        <dbReference type="Proteomes" id="UP000186230"/>
    </source>
</evidence>
<dbReference type="InterPro" id="IPR000873">
    <property type="entry name" value="AMP-dep_synth/lig_dom"/>
</dbReference>
<dbReference type="Gene3D" id="3.40.50.12780">
    <property type="entry name" value="N-terminal domain of ligase-like"/>
    <property type="match status" value="1"/>
</dbReference>
<reference evidence="1 2" key="1">
    <citation type="submission" date="2016-07" db="EMBL/GenBank/DDBJ databases">
        <title>Multi-omics approach to identify versatile polysaccharide utilization systems of a marine flavobacterium Gramella flava.</title>
        <authorList>
            <person name="Tang K."/>
        </authorList>
    </citation>
    <scope>NUCLEOTIDE SEQUENCE [LARGE SCALE GENOMIC DNA]</scope>
    <source>
        <strain evidence="1 2">JLT2011</strain>
    </source>
</reference>
<proteinExistence type="predicted"/>
<keyword evidence="2" id="KW-1185">Reference proteome</keyword>
<dbReference type="EC" id="6.2.1.30" evidence="1"/>
<dbReference type="EMBL" id="CP016359">
    <property type="protein sequence ID" value="APU70046.1"/>
    <property type="molecule type" value="Genomic_DNA"/>
</dbReference>
<dbReference type="STRING" id="1229726.GRFL_3322"/>
<dbReference type="RefSeq" id="WP_083645621.1">
    <property type="nucleotide sequence ID" value="NZ_AMRU01000004.1"/>
</dbReference>
<accession>A0A1L7I8X4</accession>
<protein>
    <submittedName>
        <fullName evidence="1">Phenylacetate-coenzyme A ligase</fullName>
        <ecNumber evidence="1">6.2.1.30</ecNumber>
    </submittedName>
</protein>
<name>A0A1L7I8X4_9FLAO</name>
<dbReference type="SUPFAM" id="SSF56801">
    <property type="entry name" value="Acetyl-CoA synthetase-like"/>
    <property type="match status" value="1"/>
</dbReference>
<dbReference type="Pfam" id="PF00501">
    <property type="entry name" value="AMP-binding"/>
    <property type="match status" value="1"/>
</dbReference>
<evidence type="ECO:0000313" key="1">
    <source>
        <dbReference type="EMBL" id="APU70046.1"/>
    </source>
</evidence>